<evidence type="ECO:0000313" key="1">
    <source>
        <dbReference type="EMBL" id="KAK0473490.1"/>
    </source>
</evidence>
<evidence type="ECO:0000313" key="2">
    <source>
        <dbReference type="Proteomes" id="UP001175227"/>
    </source>
</evidence>
<accession>A0AA39UCB7</accession>
<dbReference type="EMBL" id="JAUEPR010000033">
    <property type="protein sequence ID" value="KAK0473490.1"/>
    <property type="molecule type" value="Genomic_DNA"/>
</dbReference>
<organism evidence="1 2">
    <name type="scientific">Armillaria novae-zelandiae</name>
    <dbReference type="NCBI Taxonomy" id="153914"/>
    <lineage>
        <taxon>Eukaryota</taxon>
        <taxon>Fungi</taxon>
        <taxon>Dikarya</taxon>
        <taxon>Basidiomycota</taxon>
        <taxon>Agaricomycotina</taxon>
        <taxon>Agaricomycetes</taxon>
        <taxon>Agaricomycetidae</taxon>
        <taxon>Agaricales</taxon>
        <taxon>Marasmiineae</taxon>
        <taxon>Physalacriaceae</taxon>
        <taxon>Armillaria</taxon>
    </lineage>
</organism>
<name>A0AA39UCB7_9AGAR</name>
<keyword evidence="2" id="KW-1185">Reference proteome</keyword>
<dbReference type="Proteomes" id="UP001175227">
    <property type="component" value="Unassembled WGS sequence"/>
</dbReference>
<gene>
    <name evidence="1" type="ORF">IW261DRAFT_1423695</name>
</gene>
<comment type="caution">
    <text evidence="1">The sequence shown here is derived from an EMBL/GenBank/DDBJ whole genome shotgun (WGS) entry which is preliminary data.</text>
</comment>
<protein>
    <submittedName>
        <fullName evidence="1">Uncharacterized protein</fullName>
    </submittedName>
</protein>
<dbReference type="AlphaFoldDB" id="A0AA39UCB7"/>
<reference evidence="1" key="1">
    <citation type="submission" date="2023-06" db="EMBL/GenBank/DDBJ databases">
        <authorList>
            <consortium name="Lawrence Berkeley National Laboratory"/>
            <person name="Ahrendt S."/>
            <person name="Sahu N."/>
            <person name="Indic B."/>
            <person name="Wong-Bajracharya J."/>
            <person name="Merenyi Z."/>
            <person name="Ke H.-M."/>
            <person name="Monk M."/>
            <person name="Kocsube S."/>
            <person name="Drula E."/>
            <person name="Lipzen A."/>
            <person name="Balint B."/>
            <person name="Henrissat B."/>
            <person name="Andreopoulos B."/>
            <person name="Martin F.M."/>
            <person name="Harder C.B."/>
            <person name="Rigling D."/>
            <person name="Ford K.L."/>
            <person name="Foster G.D."/>
            <person name="Pangilinan J."/>
            <person name="Papanicolaou A."/>
            <person name="Barry K."/>
            <person name="LaButti K."/>
            <person name="Viragh M."/>
            <person name="Koriabine M."/>
            <person name="Yan M."/>
            <person name="Riley R."/>
            <person name="Champramary S."/>
            <person name="Plett K.L."/>
            <person name="Tsai I.J."/>
            <person name="Slot J."/>
            <person name="Sipos G."/>
            <person name="Plett J."/>
            <person name="Nagy L.G."/>
            <person name="Grigoriev I.V."/>
        </authorList>
    </citation>
    <scope>NUCLEOTIDE SEQUENCE</scope>
    <source>
        <strain evidence="1">ICMP 16352</strain>
    </source>
</reference>
<sequence length="528" mass="60310">MFKGEFLNLSRYDALSGENRNLAIQETALYSLKYNMLKLFTSSISIYVSDIDLYVNFGQDWHPKHTGTYRFSGTVFNQGKRQNNYATTNLFHGILIPITFKQWTLNDTDVADITASGGGVTSIRISAEKFRSREYAPSAGFQNPVGSAVSVWSLKRKSVAHRMLRKFVDIATVKGQYREIWDKGLENGVNDVPWMVARKKQGLNKSIFPSYILNSIIPRILTWSPFLFYYLLLPSDTKMPSSLPFTCPQWLPRWFFEVAIGVDVYFGIRNVDRSAWCSSSLTTITLTFEDLVRVSRFIYLWPNDNFTRLAFDRAPGLKFDRGVCKSTIGEVAWTLREGAQRMYFTIHAPRTRKSQDYVSPSGKQCQRRGAPSWFPWPVQNRAQAFHNPDPVEGIPLLHGISVCQTVVKYMDRRGIYRREPLGFYYMKRHPDPNLAEPIRRSEEGFLLLKFMHVDGCTRSSDEYYGGRNVDFSVKNFDDKALRSEQAQYSPPNTMNLGCENTCIDGGVLIFRIAGLGKSQGGYFFLGPG</sequence>
<proteinExistence type="predicted"/>